<dbReference type="InParanoid" id="A8PFB0"/>
<keyword evidence="2" id="KW-1185">Reference proteome</keyword>
<evidence type="ECO:0000313" key="2">
    <source>
        <dbReference type="Proteomes" id="UP000001861"/>
    </source>
</evidence>
<dbReference type="KEGG" id="cci:CC1G_13059"/>
<organism evidence="1 2">
    <name type="scientific">Coprinopsis cinerea (strain Okayama-7 / 130 / ATCC MYA-4618 / FGSC 9003)</name>
    <name type="common">Inky cap fungus</name>
    <name type="synonym">Hormographiella aspergillata</name>
    <dbReference type="NCBI Taxonomy" id="240176"/>
    <lineage>
        <taxon>Eukaryota</taxon>
        <taxon>Fungi</taxon>
        <taxon>Dikarya</taxon>
        <taxon>Basidiomycota</taxon>
        <taxon>Agaricomycotina</taxon>
        <taxon>Agaricomycetes</taxon>
        <taxon>Agaricomycetidae</taxon>
        <taxon>Agaricales</taxon>
        <taxon>Agaricineae</taxon>
        <taxon>Psathyrellaceae</taxon>
        <taxon>Coprinopsis</taxon>
    </lineage>
</organism>
<dbReference type="EMBL" id="AACS02000002">
    <property type="protein sequence ID" value="EAU80848.2"/>
    <property type="molecule type" value="Genomic_DNA"/>
</dbReference>
<protein>
    <submittedName>
        <fullName evidence="1">Uncharacterized protein</fullName>
    </submittedName>
</protein>
<dbReference type="Proteomes" id="UP000001861">
    <property type="component" value="Unassembled WGS sequence"/>
</dbReference>
<dbReference type="HOGENOM" id="CLU_844719_0_0_1"/>
<comment type="caution">
    <text evidence="1">The sequence shown here is derived from an EMBL/GenBank/DDBJ whole genome shotgun (WGS) entry which is preliminary data.</text>
</comment>
<dbReference type="AlphaFoldDB" id="A8PFB0"/>
<reference evidence="1 2" key="1">
    <citation type="journal article" date="2010" name="Proc. Natl. Acad. Sci. U.S.A.">
        <title>Insights into evolution of multicellular fungi from the assembled chromosomes of the mushroom Coprinopsis cinerea (Coprinus cinereus).</title>
        <authorList>
            <person name="Stajich J.E."/>
            <person name="Wilke S.K."/>
            <person name="Ahren D."/>
            <person name="Au C.H."/>
            <person name="Birren B.W."/>
            <person name="Borodovsky M."/>
            <person name="Burns C."/>
            <person name="Canback B."/>
            <person name="Casselton L.A."/>
            <person name="Cheng C.K."/>
            <person name="Deng J."/>
            <person name="Dietrich F.S."/>
            <person name="Fargo D.C."/>
            <person name="Farman M.L."/>
            <person name="Gathman A.C."/>
            <person name="Goldberg J."/>
            <person name="Guigo R."/>
            <person name="Hoegger P.J."/>
            <person name="Hooker J.B."/>
            <person name="Huggins A."/>
            <person name="James T.Y."/>
            <person name="Kamada T."/>
            <person name="Kilaru S."/>
            <person name="Kodira C."/>
            <person name="Kues U."/>
            <person name="Kupfer D."/>
            <person name="Kwan H.S."/>
            <person name="Lomsadze A."/>
            <person name="Li W."/>
            <person name="Lilly W.W."/>
            <person name="Ma L.J."/>
            <person name="Mackey A.J."/>
            <person name="Manning G."/>
            <person name="Martin F."/>
            <person name="Muraguchi H."/>
            <person name="Natvig D.O."/>
            <person name="Palmerini H."/>
            <person name="Ramesh M.A."/>
            <person name="Rehmeyer C.J."/>
            <person name="Roe B.A."/>
            <person name="Shenoy N."/>
            <person name="Stanke M."/>
            <person name="Ter-Hovhannisyan V."/>
            <person name="Tunlid A."/>
            <person name="Velagapudi R."/>
            <person name="Vision T.J."/>
            <person name="Zeng Q."/>
            <person name="Zolan M.E."/>
            <person name="Pukkila P.J."/>
        </authorList>
    </citation>
    <scope>NUCLEOTIDE SEQUENCE [LARGE SCALE GENOMIC DNA]</scope>
    <source>
        <strain evidence="2">Okayama-7 / 130 / ATCC MYA-4618 / FGSC 9003</strain>
    </source>
</reference>
<dbReference type="RefSeq" id="XP_001840967.2">
    <property type="nucleotide sequence ID" value="XM_001840915.2"/>
</dbReference>
<accession>A8PFB0</accession>
<gene>
    <name evidence="1" type="ORF">CC1G_13059</name>
</gene>
<dbReference type="GeneID" id="6017624"/>
<proteinExistence type="predicted"/>
<name>A8PFB0_COPC7</name>
<evidence type="ECO:0000313" key="1">
    <source>
        <dbReference type="EMBL" id="EAU80848.2"/>
    </source>
</evidence>
<sequence length="329" mass="36755">MLPNLESQDSHIRAEAESIVNSLSTIEELERHIVNCATALSALGAPAPDNGSELVEEVKGFISDARKSQHYHLSIVQSLSKAIQLRVDRIDNWSSMALAFRRGGEVAITDAMRAFAASRAEVVAWITELRAVVSAHEEGLRREARSDITRLLVNDLQMFTDANLDSSEPIHIQPIRQALNDALAKLSAQQFDLTMQPSMQPSSEERSAPIFTIQEEMDLAFDLFKALVAMQRYLESARTVVEKRRRALDENLAPNPRGWTKWHLQRAFDASVRIYDEAIKSRNHVMESLSLRVKYIEDHISLDDRAILAPANSFTITSTSSSSNSSSTP</sequence>
<dbReference type="VEuPathDB" id="FungiDB:CC1G_13059"/>